<dbReference type="eggNOG" id="ENOG502RKZR">
    <property type="taxonomic scope" value="Eukaryota"/>
</dbReference>
<dbReference type="EMBL" id="ABDF02000023">
    <property type="protein sequence ID" value="EHK22102.1"/>
    <property type="molecule type" value="Genomic_DNA"/>
</dbReference>
<protein>
    <submittedName>
        <fullName evidence="1">Uncharacterized protein</fullName>
    </submittedName>
</protein>
<dbReference type="OrthoDB" id="4882315at2759"/>
<reference evidence="1 2" key="1">
    <citation type="journal article" date="2011" name="Genome Biol.">
        <title>Comparative genome sequence analysis underscores mycoparasitism as the ancestral life style of Trichoderma.</title>
        <authorList>
            <person name="Kubicek C.P."/>
            <person name="Herrera-Estrella A."/>
            <person name="Seidl-Seiboth V."/>
            <person name="Martinez D.A."/>
            <person name="Druzhinina I.S."/>
            <person name="Thon M."/>
            <person name="Zeilinger S."/>
            <person name="Casas-Flores S."/>
            <person name="Horwitz B.A."/>
            <person name="Mukherjee P.K."/>
            <person name="Mukherjee M."/>
            <person name="Kredics L."/>
            <person name="Alcaraz L.D."/>
            <person name="Aerts A."/>
            <person name="Antal Z."/>
            <person name="Atanasova L."/>
            <person name="Cervantes-Badillo M.G."/>
            <person name="Challacombe J."/>
            <person name="Chertkov O."/>
            <person name="McCluskey K."/>
            <person name="Coulpier F."/>
            <person name="Deshpande N."/>
            <person name="von Doehren H."/>
            <person name="Ebbole D.J."/>
            <person name="Esquivel-Naranjo E.U."/>
            <person name="Fekete E."/>
            <person name="Flipphi M."/>
            <person name="Glaser F."/>
            <person name="Gomez-Rodriguez E.Y."/>
            <person name="Gruber S."/>
            <person name="Han C."/>
            <person name="Henrissat B."/>
            <person name="Hermosa R."/>
            <person name="Hernandez-Onate M."/>
            <person name="Karaffa L."/>
            <person name="Kosti I."/>
            <person name="Le Crom S."/>
            <person name="Lindquist E."/>
            <person name="Lucas S."/>
            <person name="Luebeck M."/>
            <person name="Luebeck P.S."/>
            <person name="Margeot A."/>
            <person name="Metz B."/>
            <person name="Misra M."/>
            <person name="Nevalainen H."/>
            <person name="Omann M."/>
            <person name="Packer N."/>
            <person name="Perrone G."/>
            <person name="Uresti-Rivera E.E."/>
            <person name="Salamov A."/>
            <person name="Schmoll M."/>
            <person name="Seiboth B."/>
            <person name="Shapiro H."/>
            <person name="Sukno S."/>
            <person name="Tamayo-Ramos J.A."/>
            <person name="Tisch D."/>
            <person name="Wiest A."/>
            <person name="Wilkinson H.H."/>
            <person name="Zhang M."/>
            <person name="Coutinho P.M."/>
            <person name="Kenerley C.M."/>
            <person name="Monte E."/>
            <person name="Baker S.E."/>
            <person name="Grigoriev I.V."/>
        </authorList>
    </citation>
    <scope>NUCLEOTIDE SEQUENCE [LARGE SCALE GENOMIC DNA]</scope>
    <source>
        <strain evidence="2">Gv29-8 / FGSC 10586</strain>
    </source>
</reference>
<evidence type="ECO:0000313" key="1">
    <source>
        <dbReference type="EMBL" id="EHK22102.1"/>
    </source>
</evidence>
<accession>G9MTY0</accession>
<dbReference type="InParanoid" id="G9MTY0"/>
<gene>
    <name evidence="1" type="ORF">TRIVIDRAFT_71044</name>
</gene>
<sequence>MPENITAEWGNKLAELAIQEVTVPLPTENAVNARLTDIDGTGTATLVSKLKQAAKTYGGFALILKHDPDYKEFEWLQFITRQLVVDGAAITGNLVIKINTTSYQLVNSVEEITDYAFAPGSEPSNWNTCWKVDASILPFPKPFFREGYEYAISDAHNLTAILDAPAVLAGKIPTNVEKSMYEVVPNGLVVMKDALGTGEGISRAYFSDYLVKKVGDKWRIYARFDFSLTWNARDTDKKNFTFHSLGTTTTASLLDCHMAALMHKTTPGKPGTESKEPWKEFHSGTRHAIVVDSCVFFRDTNRLYGYEEERRREMNGEER</sequence>
<dbReference type="VEuPathDB" id="FungiDB:TRIVIDRAFT_71044"/>
<dbReference type="AlphaFoldDB" id="G9MTY0"/>
<organism evidence="1 2">
    <name type="scientific">Hypocrea virens (strain Gv29-8 / FGSC 10586)</name>
    <name type="common">Gliocladium virens</name>
    <name type="synonym">Trichoderma virens</name>
    <dbReference type="NCBI Taxonomy" id="413071"/>
    <lineage>
        <taxon>Eukaryota</taxon>
        <taxon>Fungi</taxon>
        <taxon>Dikarya</taxon>
        <taxon>Ascomycota</taxon>
        <taxon>Pezizomycotina</taxon>
        <taxon>Sordariomycetes</taxon>
        <taxon>Hypocreomycetidae</taxon>
        <taxon>Hypocreales</taxon>
        <taxon>Hypocreaceae</taxon>
        <taxon>Trichoderma</taxon>
    </lineage>
</organism>
<dbReference type="RefSeq" id="XP_013956295.1">
    <property type="nucleotide sequence ID" value="XM_014100820.1"/>
</dbReference>
<dbReference type="Proteomes" id="UP000007115">
    <property type="component" value="Unassembled WGS sequence"/>
</dbReference>
<comment type="caution">
    <text evidence="1">The sequence shown here is derived from an EMBL/GenBank/DDBJ whole genome shotgun (WGS) entry which is preliminary data.</text>
</comment>
<evidence type="ECO:0000313" key="2">
    <source>
        <dbReference type="Proteomes" id="UP000007115"/>
    </source>
</evidence>
<proteinExistence type="predicted"/>
<keyword evidence="2" id="KW-1185">Reference proteome</keyword>
<dbReference type="HOGENOM" id="CLU_990607_0_0_1"/>
<name>G9MTY0_HYPVG</name>
<dbReference type="GeneID" id="25797424"/>
<dbReference type="OMA" id="WRIYARF"/>